<feature type="domain" description="G" evidence="1">
    <location>
        <begin position="29"/>
        <end position="97"/>
    </location>
</feature>
<organism evidence="2 3">
    <name type="scientific">Lyophyllum shimeji</name>
    <name type="common">Hon-shimeji</name>
    <name type="synonym">Tricholoma shimeji</name>
    <dbReference type="NCBI Taxonomy" id="47721"/>
    <lineage>
        <taxon>Eukaryota</taxon>
        <taxon>Fungi</taxon>
        <taxon>Dikarya</taxon>
        <taxon>Basidiomycota</taxon>
        <taxon>Agaricomycotina</taxon>
        <taxon>Agaricomycetes</taxon>
        <taxon>Agaricomycetidae</taxon>
        <taxon>Agaricales</taxon>
        <taxon>Tricholomatineae</taxon>
        <taxon>Lyophyllaceae</taxon>
        <taxon>Lyophyllum</taxon>
    </lineage>
</organism>
<gene>
    <name evidence="2" type="ORF">LshimejAT787_0701610</name>
</gene>
<dbReference type="InterPro" id="IPR027417">
    <property type="entry name" value="P-loop_NTPase"/>
</dbReference>
<proteinExistence type="predicted"/>
<dbReference type="Pfam" id="PF01926">
    <property type="entry name" value="MMR_HSR1"/>
    <property type="match status" value="1"/>
</dbReference>
<dbReference type="GO" id="GO:0005525">
    <property type="term" value="F:GTP binding"/>
    <property type="evidence" value="ECO:0007669"/>
    <property type="project" value="InterPro"/>
</dbReference>
<dbReference type="InterPro" id="IPR006073">
    <property type="entry name" value="GTP-bd"/>
</dbReference>
<accession>A0A9P3PQ01</accession>
<dbReference type="SUPFAM" id="SSF52540">
    <property type="entry name" value="P-loop containing nucleoside triphosphate hydrolases"/>
    <property type="match status" value="1"/>
</dbReference>
<dbReference type="EMBL" id="BRPK01000007">
    <property type="protein sequence ID" value="GLB39651.1"/>
    <property type="molecule type" value="Genomic_DNA"/>
</dbReference>
<reference evidence="2" key="1">
    <citation type="submission" date="2022-07" db="EMBL/GenBank/DDBJ databases">
        <title>The genome of Lyophyllum shimeji provides insight into the initial evolution of ectomycorrhizal fungal genome.</title>
        <authorList>
            <person name="Kobayashi Y."/>
            <person name="Shibata T."/>
            <person name="Hirakawa H."/>
            <person name="Shigenobu S."/>
            <person name="Nishiyama T."/>
            <person name="Yamada A."/>
            <person name="Hasebe M."/>
            <person name="Kawaguchi M."/>
        </authorList>
    </citation>
    <scope>NUCLEOTIDE SEQUENCE</scope>
    <source>
        <strain evidence="2">AT787</strain>
    </source>
</reference>
<keyword evidence="3" id="KW-1185">Reference proteome</keyword>
<evidence type="ECO:0000313" key="3">
    <source>
        <dbReference type="Proteomes" id="UP001063166"/>
    </source>
</evidence>
<dbReference type="Proteomes" id="UP001063166">
    <property type="component" value="Unassembled WGS sequence"/>
</dbReference>
<evidence type="ECO:0000313" key="2">
    <source>
        <dbReference type="EMBL" id="GLB39651.1"/>
    </source>
</evidence>
<sequence length="265" mass="29292">MSSRSKGARKQYPEPRLDPYIPQDNDTIILVLGQIGAGKSTFINSAIGFGREFASVGHDMGGSHTKDIQAFHIAELSTAGRRIVLVDTPGFNETTISDRQTLQRVVSWLNTCCKPTTTFAGIIYVYEIVQPRLLPGADYMHPTKFSGSPIAQHIVLATVKWTELPKDRFAVGEHREREMKTWLGNMPDNESRVIRFLDNSDSAQSMVALLCRRGTTVAFVMGELIKLFGVLPSTAKPADSGKGRKDTASASLEFVFQRLLDPAFE</sequence>
<evidence type="ECO:0000259" key="1">
    <source>
        <dbReference type="Pfam" id="PF01926"/>
    </source>
</evidence>
<name>A0A9P3PQ01_LYOSH</name>
<dbReference type="OrthoDB" id="3255035at2759"/>
<protein>
    <recommendedName>
        <fullName evidence="1">G domain-containing protein</fullName>
    </recommendedName>
</protein>
<dbReference type="Gene3D" id="3.40.50.300">
    <property type="entry name" value="P-loop containing nucleotide triphosphate hydrolases"/>
    <property type="match status" value="1"/>
</dbReference>
<dbReference type="AlphaFoldDB" id="A0A9P3PQ01"/>
<comment type="caution">
    <text evidence="2">The sequence shown here is derived from an EMBL/GenBank/DDBJ whole genome shotgun (WGS) entry which is preliminary data.</text>
</comment>
<dbReference type="CDD" id="cd00882">
    <property type="entry name" value="Ras_like_GTPase"/>
    <property type="match status" value="1"/>
</dbReference>